<evidence type="ECO:0000313" key="3">
    <source>
        <dbReference type="Proteomes" id="UP001372834"/>
    </source>
</evidence>
<feature type="compositionally biased region" description="Acidic residues" evidence="1">
    <location>
        <begin position="139"/>
        <end position="150"/>
    </location>
</feature>
<dbReference type="Proteomes" id="UP001372834">
    <property type="component" value="Unassembled WGS sequence"/>
</dbReference>
<gene>
    <name evidence="2" type="ORF">RUM43_005802</name>
</gene>
<feature type="compositionally biased region" description="Basic residues" evidence="1">
    <location>
        <begin position="1"/>
        <end position="11"/>
    </location>
</feature>
<name>A0AAN8NRX5_POLSC</name>
<evidence type="ECO:0000256" key="1">
    <source>
        <dbReference type="SAM" id="MobiDB-lite"/>
    </source>
</evidence>
<proteinExistence type="predicted"/>
<organism evidence="2 3">
    <name type="scientific">Polyplax serrata</name>
    <name type="common">Common mouse louse</name>
    <dbReference type="NCBI Taxonomy" id="468196"/>
    <lineage>
        <taxon>Eukaryota</taxon>
        <taxon>Metazoa</taxon>
        <taxon>Ecdysozoa</taxon>
        <taxon>Arthropoda</taxon>
        <taxon>Hexapoda</taxon>
        <taxon>Insecta</taxon>
        <taxon>Pterygota</taxon>
        <taxon>Neoptera</taxon>
        <taxon>Paraneoptera</taxon>
        <taxon>Psocodea</taxon>
        <taxon>Troctomorpha</taxon>
        <taxon>Phthiraptera</taxon>
        <taxon>Anoplura</taxon>
        <taxon>Polyplacidae</taxon>
        <taxon>Polyplax</taxon>
    </lineage>
</organism>
<feature type="region of interest" description="Disordered" evidence="1">
    <location>
        <begin position="1"/>
        <end position="64"/>
    </location>
</feature>
<dbReference type="EMBL" id="JAWJWE010000037">
    <property type="protein sequence ID" value="KAK6625503.1"/>
    <property type="molecule type" value="Genomic_DNA"/>
</dbReference>
<comment type="caution">
    <text evidence="2">The sequence shown here is derived from an EMBL/GenBank/DDBJ whole genome shotgun (WGS) entry which is preliminary data.</text>
</comment>
<evidence type="ECO:0000313" key="2">
    <source>
        <dbReference type="EMBL" id="KAK6625503.1"/>
    </source>
</evidence>
<feature type="compositionally biased region" description="Basic and acidic residues" evidence="1">
    <location>
        <begin position="41"/>
        <end position="56"/>
    </location>
</feature>
<sequence>MNGRVLGRKNGHTGPIPERGPSGRAPYEPDASSRNSTWIRLKSDSGARITGKEGSTKHLPSTGSAFPGCEPAYLIFQNSWERRCPHPSLSGKYVESLFGAFSQLAEPLHVFAKVSIRRGQYSRLPRPEVQNGIFLKLDDGDDGDDDEEEEWRGNSAVKMI</sequence>
<dbReference type="AlphaFoldDB" id="A0AAN8NRX5"/>
<feature type="region of interest" description="Disordered" evidence="1">
    <location>
        <begin position="138"/>
        <end position="160"/>
    </location>
</feature>
<protein>
    <submittedName>
        <fullName evidence="2">Uncharacterized protein</fullName>
    </submittedName>
</protein>
<reference evidence="2 3" key="1">
    <citation type="submission" date="2023-10" db="EMBL/GenBank/DDBJ databases">
        <title>Genomes of two closely related lineages of the louse Polyplax serrata with different host specificities.</title>
        <authorList>
            <person name="Martinu J."/>
            <person name="Tarabai H."/>
            <person name="Stefka J."/>
            <person name="Hypsa V."/>
        </authorList>
    </citation>
    <scope>NUCLEOTIDE SEQUENCE [LARGE SCALE GENOMIC DNA]</scope>
    <source>
        <strain evidence="2">HR10_N</strain>
    </source>
</reference>
<accession>A0AAN8NRX5</accession>